<dbReference type="PANTHER" id="PTHR36493:SF3">
    <property type="entry name" value="CHITIN-BINDING TYPE-4 DOMAIN-CONTAINING PROTEIN"/>
    <property type="match status" value="1"/>
</dbReference>
<feature type="coiled-coil region" evidence="1">
    <location>
        <begin position="480"/>
        <end position="514"/>
    </location>
</feature>
<name>A0A3F2RZ94_9STRA</name>
<reference evidence="4 5" key="1">
    <citation type="submission" date="2018-07" db="EMBL/GenBank/DDBJ databases">
        <title>Genome sequencing of oomycete isolates from Chile give support for New Zealand origin for Phytophthora kernoviae and make available the first Nothophytophthora sp. genome.</title>
        <authorList>
            <person name="Studholme D.J."/>
            <person name="Sanfuentes E."/>
            <person name="Panda P."/>
            <person name="Hill R."/>
            <person name="Sambles C."/>
            <person name="Grant M."/>
            <person name="Williams N.M."/>
            <person name="Mcdougal R.L."/>
        </authorList>
    </citation>
    <scope>NUCLEOTIDE SEQUENCE [LARGE SCALE GENOMIC DNA]</scope>
    <source>
        <strain evidence="4">Chile6</strain>
    </source>
</reference>
<feature type="signal peptide" evidence="3">
    <location>
        <begin position="1"/>
        <end position="26"/>
    </location>
</feature>
<dbReference type="EMBL" id="MBDO02000026">
    <property type="protein sequence ID" value="RLN67208.1"/>
    <property type="molecule type" value="Genomic_DNA"/>
</dbReference>
<evidence type="ECO:0000256" key="3">
    <source>
        <dbReference type="SAM" id="SignalP"/>
    </source>
</evidence>
<dbReference type="AlphaFoldDB" id="A0A3F2RZ94"/>
<keyword evidence="3" id="KW-0732">Signal</keyword>
<evidence type="ECO:0000256" key="2">
    <source>
        <dbReference type="SAM" id="MobiDB-lite"/>
    </source>
</evidence>
<gene>
    <name evidence="4" type="ORF">BBP00_00001741</name>
</gene>
<dbReference type="Gene3D" id="3.80.10.10">
    <property type="entry name" value="Ribonuclease Inhibitor"/>
    <property type="match status" value="1"/>
</dbReference>
<feature type="region of interest" description="Disordered" evidence="2">
    <location>
        <begin position="1187"/>
        <end position="1218"/>
    </location>
</feature>
<feature type="chain" id="PRO_5017582005" evidence="3">
    <location>
        <begin position="27"/>
        <end position="1218"/>
    </location>
</feature>
<proteinExistence type="predicted"/>
<protein>
    <submittedName>
        <fullName evidence="4">Uncharacterized protein</fullName>
    </submittedName>
</protein>
<dbReference type="OrthoDB" id="167407at2759"/>
<feature type="compositionally biased region" description="Acidic residues" evidence="2">
    <location>
        <begin position="1187"/>
        <end position="1201"/>
    </location>
</feature>
<comment type="caution">
    <text evidence="4">The sequence shown here is derived from an EMBL/GenBank/DDBJ whole genome shotgun (WGS) entry which is preliminary data.</text>
</comment>
<evidence type="ECO:0000256" key="1">
    <source>
        <dbReference type="SAM" id="Coils"/>
    </source>
</evidence>
<dbReference type="InterPro" id="IPR032675">
    <property type="entry name" value="LRR_dom_sf"/>
</dbReference>
<evidence type="ECO:0000313" key="4">
    <source>
        <dbReference type="EMBL" id="RLN67208.1"/>
    </source>
</evidence>
<dbReference type="Proteomes" id="UP000277300">
    <property type="component" value="Unassembled WGS sequence"/>
</dbReference>
<dbReference type="SUPFAM" id="SSF52047">
    <property type="entry name" value="RNI-like"/>
    <property type="match status" value="1"/>
</dbReference>
<sequence length="1218" mass="136146">MVFSMPSLMTVVPLLLLSMMPPHTDAHTWIDCFDTDRSKLYDQSTSYIFGGAGGNGFCQGYGAGYPGRGDIDIGTGYTYKMLKNEVEAGTPLCQAFGADTYTNTDWRKRLSVATGQTAYFAYLPNGHIVKDKKAIGTQHGVYWTGQVGTSLSTTLDMKPENLLDGHTMDYDDGNCGESVDYNGNPGGRAGDGKPCIGSFVVPAGTAPGIYNMVWYWTFWLDNESGYVDQAQAKGYFGAAYSTCFQLEVTAGDSWICFKMLRFNSDQHPVTAHTWIDCFDTDRSKLYDQSTSYIFGGAGGNGFCQGYGAGYPGRGDIDIGTGYTYKMLKNEVEAGTPLCQAFGADTYTNTDWRKRLSVATGQTAYFAYLPNGHIVKDKKAIGTQHGIYWTGQVGTSLSTTLDMKPENLESTLQYMPPHYGASLIVLFLSIVLFDLKKRTSFLTASHQKCTGRCFLGQLIPTTSSLSSFGTHSVDRHLFFENENLQREVMKWRREAEHSRDEKRELEASFRRLDQEIGNGYHLAERKEKELRIAELVAKTQKMSHMLEKELHSHDDLRRVYTELQGEDRKLKEQVELLNRVVDSVETKHATLISTHATLTASYEAAQATIEKLQGEVLVLQEKLASSDTHTQLVADYEEKIRSWERSCRELEYKCEHKTQKLTQTQQIANAAQEDTENALQRQAVLEQELSNVHDLVIRTNAAMRTMEAKVEANLKAAQYGANQEALNRRVRHLEGELLEKNQVNADLMQTCNQLLGSQKLELLGEQTGARAFSEYPDSATSASTKKKKFTPFRVTSSPMKMNGNQYEEDSDNQMHQLVMLAADPNDNSGASYLNRSKINAFLEVIQSRAARKKFKTLLIGKLAECLNKLREMAHRSASESAVQLASNQMLQREVAELQRKLKSSQADNRSDALEGTTMTMKVSSDATKTRDFLLRVVDVYAEKQQQDDHRQMTFLTQPLSSDMLIIKGQNGQDVRHGIPDDRLCLRDCQLDDGDVGQLLLKVLVSGVRFREILLDSNSLSDDGAQHVADFVEKTPPSVRMISLTGNKRITKRGIDYIRRGLVRNQRVQRFEEVEGESKDELILRGLAIQEDFDISGNATETIRVVLPTIVHDGEPQASMDPTTIEAVDAMTEKLRQLGFTYNIRQPLTTRPRSASYGTKSRVPIRPKPIWEYATVDEELVSVLADALPVDEDEDEATEDESSDVIADPVELSSTSGSIP</sequence>
<dbReference type="PANTHER" id="PTHR36493">
    <property type="entry name" value="NEUROBLAST DIFFERENTIATION-ASSOCIATED PROTEIN AHNAK-LIKE PROTEIN"/>
    <property type="match status" value="1"/>
</dbReference>
<accession>A0A3F2RZ94</accession>
<evidence type="ECO:0000313" key="5">
    <source>
        <dbReference type="Proteomes" id="UP000277300"/>
    </source>
</evidence>
<keyword evidence="1" id="KW-0175">Coiled coil</keyword>
<feature type="coiled-coil region" evidence="1">
    <location>
        <begin position="552"/>
        <end position="687"/>
    </location>
</feature>
<organism evidence="4 5">
    <name type="scientific">Phytophthora kernoviae</name>
    <dbReference type="NCBI Taxonomy" id="325452"/>
    <lineage>
        <taxon>Eukaryota</taxon>
        <taxon>Sar</taxon>
        <taxon>Stramenopiles</taxon>
        <taxon>Oomycota</taxon>
        <taxon>Peronosporomycetes</taxon>
        <taxon>Peronosporales</taxon>
        <taxon>Peronosporaceae</taxon>
        <taxon>Phytophthora</taxon>
    </lineage>
</organism>